<keyword evidence="2" id="KW-1185">Reference proteome</keyword>
<reference evidence="1 2" key="1">
    <citation type="submission" date="2020-08" db="EMBL/GenBank/DDBJ databases">
        <title>Genomic Encyclopedia of Type Strains, Phase IV (KMG-IV): sequencing the most valuable type-strain genomes for metagenomic binning, comparative biology and taxonomic classification.</title>
        <authorList>
            <person name="Goeker M."/>
        </authorList>
    </citation>
    <scope>NUCLEOTIDE SEQUENCE [LARGE SCALE GENOMIC DNA]</scope>
    <source>
        <strain evidence="1 2">DSM 24696</strain>
    </source>
</reference>
<dbReference type="Pfam" id="PF11518">
    <property type="entry name" value="DUF3221"/>
    <property type="match status" value="1"/>
</dbReference>
<comment type="caution">
    <text evidence="1">The sequence shown here is derived from an EMBL/GenBank/DDBJ whole genome shotgun (WGS) entry which is preliminary data.</text>
</comment>
<accession>A0A840QRE1</accession>
<evidence type="ECO:0008006" key="3">
    <source>
        <dbReference type="Google" id="ProtNLM"/>
    </source>
</evidence>
<dbReference type="InterPro" id="IPR012340">
    <property type="entry name" value="NA-bd_OB-fold"/>
</dbReference>
<organism evidence="1 2">
    <name type="scientific">Texcoconibacillus texcoconensis</name>
    <dbReference type="NCBI Taxonomy" id="1095777"/>
    <lineage>
        <taxon>Bacteria</taxon>
        <taxon>Bacillati</taxon>
        <taxon>Bacillota</taxon>
        <taxon>Bacilli</taxon>
        <taxon>Bacillales</taxon>
        <taxon>Bacillaceae</taxon>
        <taxon>Texcoconibacillus</taxon>
    </lineage>
</organism>
<dbReference type="RefSeq" id="WP_184664459.1">
    <property type="nucleotide sequence ID" value="NZ_JACHHB010000009.1"/>
</dbReference>
<proteinExistence type="predicted"/>
<evidence type="ECO:0000313" key="2">
    <source>
        <dbReference type="Proteomes" id="UP000551878"/>
    </source>
</evidence>
<dbReference type="Gene3D" id="2.40.50.140">
    <property type="entry name" value="Nucleic acid-binding proteins"/>
    <property type="match status" value="1"/>
</dbReference>
<dbReference type="InterPro" id="IPR021598">
    <property type="entry name" value="DUF3221"/>
</dbReference>
<protein>
    <recommendedName>
        <fullName evidence="3">DUF3221 domain-containing protein</fullName>
    </recommendedName>
</protein>
<dbReference type="AlphaFoldDB" id="A0A840QRE1"/>
<evidence type="ECO:0000313" key="1">
    <source>
        <dbReference type="EMBL" id="MBB5174032.1"/>
    </source>
</evidence>
<gene>
    <name evidence="1" type="ORF">HNQ41_002222</name>
</gene>
<dbReference type="Proteomes" id="UP000551878">
    <property type="component" value="Unassembled WGS sequence"/>
</dbReference>
<dbReference type="PROSITE" id="PS51257">
    <property type="entry name" value="PROKAR_LIPOPROTEIN"/>
    <property type="match status" value="1"/>
</dbReference>
<sequence>MKIYLFTFGIALLIFAVGCSSSPNDELDPSESNVQEGYVTEVSDERILLVSDIAEEEAMKLTEESLLDNGTGSSAVWYTVDDPQDYDVGQLLRVQYEVVLESYPGQSEALEVQIVEE</sequence>
<name>A0A840QRE1_9BACI</name>
<dbReference type="EMBL" id="JACHHB010000009">
    <property type="protein sequence ID" value="MBB5174032.1"/>
    <property type="molecule type" value="Genomic_DNA"/>
</dbReference>